<name>A0ABD4T647_9CYAN</name>
<proteinExistence type="predicted"/>
<evidence type="ECO:0000313" key="2">
    <source>
        <dbReference type="EMBL" id="MCM1984121.1"/>
    </source>
</evidence>
<dbReference type="InterPro" id="IPR036866">
    <property type="entry name" value="RibonucZ/Hydroxyglut_hydro"/>
</dbReference>
<accession>A0ABD4T647</accession>
<keyword evidence="3" id="KW-1185">Reference proteome</keyword>
<dbReference type="RefSeq" id="WP_166275750.1">
    <property type="nucleotide sequence ID" value="NZ_JTHE03000088.1"/>
</dbReference>
<gene>
    <name evidence="2" type="ORF">QQ91_0014955</name>
</gene>
<dbReference type="InterPro" id="IPR011108">
    <property type="entry name" value="RMMBL"/>
</dbReference>
<dbReference type="EMBL" id="JTHE03000088">
    <property type="protein sequence ID" value="MCM1984121.1"/>
    <property type="molecule type" value="Genomic_DNA"/>
</dbReference>
<dbReference type="InterPro" id="IPR001279">
    <property type="entry name" value="Metallo-B-lactamas"/>
</dbReference>
<feature type="domain" description="Metallo-beta-lactamase" evidence="1">
    <location>
        <begin position="16"/>
        <end position="217"/>
    </location>
</feature>
<dbReference type="Pfam" id="PF12706">
    <property type="entry name" value="Lactamase_B_2"/>
    <property type="match status" value="1"/>
</dbReference>
<dbReference type="Gene3D" id="3.60.15.10">
    <property type="entry name" value="Ribonuclease Z/Hydroxyacylglutathione hydrolase-like"/>
    <property type="match status" value="1"/>
</dbReference>
<comment type="caution">
    <text evidence="2">The sequence shown here is derived from an EMBL/GenBank/DDBJ whole genome shotgun (WGS) entry which is preliminary data.</text>
</comment>
<sequence length="585" mass="65641">MIEFKCTPYGVGHRSEGVCLLMEVGASRFLLDCGLKDAFSLLLALQKIRDAHSTGLPLDFIICSHAHWDHVQSLYQLNQVYPKIPIYLTEATAHLLTLHWPEQNLTQLQAAFCIVPWKLTLEVTPELSLAFLPAGHFPGAAAAFLTYRSALAGESAANATASLLYTGDSCLANTRMTDALPLQIYRTFTPDILIVSGCLGTDSYPNRRRQEAQLLQHINTALEDGQSLLIPRVQMGMMPELIMLLRTHPQFVGKDIDIWIHEAVAQECDHYLKILHLLPKPVSNLATTQPLFFDEQRCPRLRRFSEACLEHLLHAPAIVLTPAKVNLAPMLERAEGLWNLLILDQPWQEDSLLSGEDQATPEVMLDARLGPRGVAQQLRHWLASDRLRMTPFVLTQHSDLSGTLQLIHNLKPQHVVFIHGSPAKLEDLTNLDGLINRYHLHLPYPDKPFELLLGQDKIQLDLQSSERQPDQVLPIPVEIQDQSGEIFLKLPQTLRGDPHWDRFTETGLMRATWQGEDLLLQPVSQQNLLELRRQRVKQPGDCCSNCQFYQNQHCASPASPLSGLAVDPTGLCPQYQPSPGNSSAR</sequence>
<protein>
    <submittedName>
        <fullName evidence="2">MBL fold metallo-hydrolase</fullName>
    </submittedName>
</protein>
<dbReference type="AlphaFoldDB" id="A0ABD4T647"/>
<reference evidence="2 3" key="1">
    <citation type="journal article" date="2015" name="Genome Announc.">
        <title>Draft Genome Sequence of Filamentous Marine Cyanobacterium Lyngbya confervoides Strain BDU141951.</title>
        <authorList>
            <person name="Chandrababunaidu M.M."/>
            <person name="Sen D."/>
            <person name="Tripathy S."/>
        </authorList>
    </citation>
    <scope>NUCLEOTIDE SEQUENCE [LARGE SCALE GENOMIC DNA]</scope>
    <source>
        <strain evidence="2 3">BDU141951</strain>
    </source>
</reference>
<evidence type="ECO:0000259" key="1">
    <source>
        <dbReference type="SMART" id="SM00849"/>
    </source>
</evidence>
<organism evidence="2 3">
    <name type="scientific">Lyngbya confervoides BDU141951</name>
    <dbReference type="NCBI Taxonomy" id="1574623"/>
    <lineage>
        <taxon>Bacteria</taxon>
        <taxon>Bacillati</taxon>
        <taxon>Cyanobacteriota</taxon>
        <taxon>Cyanophyceae</taxon>
        <taxon>Oscillatoriophycideae</taxon>
        <taxon>Oscillatoriales</taxon>
        <taxon>Microcoleaceae</taxon>
        <taxon>Lyngbya</taxon>
    </lineage>
</organism>
<dbReference type="SMART" id="SM00849">
    <property type="entry name" value="Lactamase_B"/>
    <property type="match status" value="1"/>
</dbReference>
<dbReference type="Proteomes" id="UP000031561">
    <property type="component" value="Unassembled WGS sequence"/>
</dbReference>
<dbReference type="PANTHER" id="PTHR11203">
    <property type="entry name" value="CLEAVAGE AND POLYADENYLATION SPECIFICITY FACTOR FAMILY MEMBER"/>
    <property type="match status" value="1"/>
</dbReference>
<dbReference type="SUPFAM" id="SSF56281">
    <property type="entry name" value="Metallo-hydrolase/oxidoreductase"/>
    <property type="match status" value="1"/>
</dbReference>
<evidence type="ECO:0000313" key="3">
    <source>
        <dbReference type="Proteomes" id="UP000031561"/>
    </source>
</evidence>
<dbReference type="PANTHER" id="PTHR11203:SF37">
    <property type="entry name" value="INTEGRATOR COMPLEX SUBUNIT 11"/>
    <property type="match status" value="1"/>
</dbReference>
<dbReference type="Pfam" id="PF07521">
    <property type="entry name" value="RMMBL"/>
    <property type="match status" value="1"/>
</dbReference>
<dbReference type="InterPro" id="IPR050698">
    <property type="entry name" value="MBL"/>
</dbReference>